<dbReference type="EC" id="2.7.11.1" evidence="1"/>
<dbReference type="InterPro" id="IPR017441">
    <property type="entry name" value="Protein_kinase_ATP_BS"/>
</dbReference>
<name>A0ABX8VLH1_9MYCO</name>
<dbReference type="GO" id="GO:0004674">
    <property type="term" value="F:protein serine/threonine kinase activity"/>
    <property type="evidence" value="ECO:0007669"/>
    <property type="project" value="UniProtKB-KW"/>
</dbReference>
<keyword evidence="2 9" id="KW-0723">Serine/threonine-protein kinase</keyword>
<dbReference type="InterPro" id="IPR008271">
    <property type="entry name" value="Ser/Thr_kinase_AS"/>
</dbReference>
<evidence type="ECO:0000256" key="3">
    <source>
        <dbReference type="ARBA" id="ARBA00022679"/>
    </source>
</evidence>
<dbReference type="SMART" id="SM00220">
    <property type="entry name" value="S_TKc"/>
    <property type="match status" value="1"/>
</dbReference>
<proteinExistence type="predicted"/>
<evidence type="ECO:0000256" key="4">
    <source>
        <dbReference type="ARBA" id="ARBA00022741"/>
    </source>
</evidence>
<dbReference type="Gene3D" id="3.30.200.20">
    <property type="entry name" value="Phosphorylase Kinase, domain 1"/>
    <property type="match status" value="1"/>
</dbReference>
<evidence type="ECO:0000256" key="1">
    <source>
        <dbReference type="ARBA" id="ARBA00012513"/>
    </source>
</evidence>
<dbReference type="SUPFAM" id="SSF56112">
    <property type="entry name" value="Protein kinase-like (PK-like)"/>
    <property type="match status" value="1"/>
</dbReference>
<dbReference type="PROSITE" id="PS00107">
    <property type="entry name" value="PROTEIN_KINASE_ATP"/>
    <property type="match status" value="1"/>
</dbReference>
<dbReference type="PANTHER" id="PTHR43289:SF6">
    <property type="entry name" value="SERINE_THREONINE-PROTEIN KINASE NEKL-3"/>
    <property type="match status" value="1"/>
</dbReference>
<evidence type="ECO:0000259" key="8">
    <source>
        <dbReference type="PROSITE" id="PS50011"/>
    </source>
</evidence>
<dbReference type="PROSITE" id="PS00108">
    <property type="entry name" value="PROTEIN_KINASE_ST"/>
    <property type="match status" value="1"/>
</dbReference>
<evidence type="ECO:0000313" key="10">
    <source>
        <dbReference type="Proteomes" id="UP000825367"/>
    </source>
</evidence>
<dbReference type="InterPro" id="IPR011009">
    <property type="entry name" value="Kinase-like_dom_sf"/>
</dbReference>
<dbReference type="Pfam" id="PF00069">
    <property type="entry name" value="Pkinase"/>
    <property type="match status" value="1"/>
</dbReference>
<reference evidence="9 10" key="1">
    <citation type="submission" date="2021-07" db="EMBL/GenBank/DDBJ databases">
        <title>Whole genome sequencing of non-tuberculosis mycobacteria type-strains.</title>
        <authorList>
            <person name="Igarashi Y."/>
            <person name="Osugi A."/>
            <person name="Mitarai S."/>
        </authorList>
    </citation>
    <scope>NUCLEOTIDE SEQUENCE [LARGE SCALE GENOMIC DNA]</scope>
    <source>
        <strain evidence="9 10">JCM 16370</strain>
    </source>
</reference>
<dbReference type="CDD" id="cd14014">
    <property type="entry name" value="STKc_PknB_like"/>
    <property type="match status" value="1"/>
</dbReference>
<protein>
    <recommendedName>
        <fullName evidence="1">non-specific serine/threonine protein kinase</fullName>
        <ecNumber evidence="1">2.7.11.1</ecNumber>
    </recommendedName>
</protein>
<keyword evidence="6 7" id="KW-0067">ATP-binding</keyword>
<sequence>MDPVSIDGYVIESVLGTGSTGTVYLARHEGVPVALKVLTAECPAPMRHPHIAQVYETGQLSDGKHWLAMQYLPGGDADSELRAGRMSPERAVQIIADVAAALDFAHDRDIVHGDVKPSNFLLAEDGRAVLTDFCTSPFQGDGMVLTSAAFASPEMLRGGPVDARADVYSLGCSLFRLLTGKPPFFDAGSKDEVVQAHLHHEPPRPTQFAPWLPSAMDDVVATALRKDPGGRYPSAGELARAATAALHVKVQPAHAFPRTHPPPRQ</sequence>
<dbReference type="InterPro" id="IPR000719">
    <property type="entry name" value="Prot_kinase_dom"/>
</dbReference>
<dbReference type="RefSeq" id="WP_164520159.1">
    <property type="nucleotide sequence ID" value="NZ_BAAAVX010000031.1"/>
</dbReference>
<feature type="binding site" evidence="7">
    <location>
        <position position="36"/>
    </location>
    <ligand>
        <name>ATP</name>
        <dbReference type="ChEBI" id="CHEBI:30616"/>
    </ligand>
</feature>
<organism evidence="9 10">
    <name type="scientific">Mycolicibacterium pallens</name>
    <dbReference type="NCBI Taxonomy" id="370524"/>
    <lineage>
        <taxon>Bacteria</taxon>
        <taxon>Bacillati</taxon>
        <taxon>Actinomycetota</taxon>
        <taxon>Actinomycetes</taxon>
        <taxon>Mycobacteriales</taxon>
        <taxon>Mycobacteriaceae</taxon>
        <taxon>Mycolicibacterium</taxon>
    </lineage>
</organism>
<evidence type="ECO:0000313" key="9">
    <source>
        <dbReference type="EMBL" id="QYL16846.1"/>
    </source>
</evidence>
<feature type="domain" description="Protein kinase" evidence="8">
    <location>
        <begin position="9"/>
        <end position="250"/>
    </location>
</feature>
<keyword evidence="10" id="KW-1185">Reference proteome</keyword>
<dbReference type="EMBL" id="CP080333">
    <property type="protein sequence ID" value="QYL16846.1"/>
    <property type="molecule type" value="Genomic_DNA"/>
</dbReference>
<keyword evidence="5 9" id="KW-0418">Kinase</keyword>
<keyword evidence="3" id="KW-0808">Transferase</keyword>
<accession>A0ABX8VLH1</accession>
<evidence type="ECO:0000256" key="7">
    <source>
        <dbReference type="PROSITE-ProRule" id="PRU10141"/>
    </source>
</evidence>
<gene>
    <name evidence="9" type="ORF">K0O64_28460</name>
</gene>
<dbReference type="Proteomes" id="UP000825367">
    <property type="component" value="Chromosome"/>
</dbReference>
<dbReference type="PROSITE" id="PS50011">
    <property type="entry name" value="PROTEIN_KINASE_DOM"/>
    <property type="match status" value="1"/>
</dbReference>
<evidence type="ECO:0000256" key="2">
    <source>
        <dbReference type="ARBA" id="ARBA00022527"/>
    </source>
</evidence>
<evidence type="ECO:0000256" key="6">
    <source>
        <dbReference type="ARBA" id="ARBA00022840"/>
    </source>
</evidence>
<dbReference type="PANTHER" id="PTHR43289">
    <property type="entry name" value="MITOGEN-ACTIVATED PROTEIN KINASE KINASE KINASE 20-RELATED"/>
    <property type="match status" value="1"/>
</dbReference>
<dbReference type="Gene3D" id="1.10.510.10">
    <property type="entry name" value="Transferase(Phosphotransferase) domain 1"/>
    <property type="match status" value="1"/>
</dbReference>
<evidence type="ECO:0000256" key="5">
    <source>
        <dbReference type="ARBA" id="ARBA00022777"/>
    </source>
</evidence>
<keyword evidence="4 7" id="KW-0547">Nucleotide-binding</keyword>